<dbReference type="EMBL" id="LCDD01000005">
    <property type="protein sequence ID" value="KKS47446.1"/>
    <property type="molecule type" value="Genomic_DNA"/>
</dbReference>
<evidence type="ECO:0000256" key="6">
    <source>
        <dbReference type="ARBA" id="ARBA00022989"/>
    </source>
</evidence>
<comment type="caution">
    <text evidence="10">The sequence shown here is derived from an EMBL/GenBank/DDBJ whole genome shotgun (WGS) entry which is preliminary data.</text>
</comment>
<feature type="transmembrane region" description="Helical" evidence="8">
    <location>
        <begin position="175"/>
        <end position="193"/>
    </location>
</feature>
<evidence type="ECO:0000313" key="10">
    <source>
        <dbReference type="EMBL" id="KKS47446.1"/>
    </source>
</evidence>
<gene>
    <name evidence="10" type="ORF">UV09_C0005G0024</name>
</gene>
<feature type="transmembrane region" description="Helical" evidence="8">
    <location>
        <begin position="241"/>
        <end position="262"/>
    </location>
</feature>
<comment type="subcellular location">
    <subcellularLocation>
        <location evidence="1">Cell membrane</location>
        <topology evidence="1">Multi-pass membrane protein</topology>
    </subcellularLocation>
</comment>
<feature type="transmembrane region" description="Helical" evidence="8">
    <location>
        <begin position="274"/>
        <end position="296"/>
    </location>
</feature>
<feature type="transmembrane region" description="Helical" evidence="8">
    <location>
        <begin position="97"/>
        <end position="113"/>
    </location>
</feature>
<keyword evidence="4" id="KW-0808">Transferase</keyword>
<accession>A0A0G1BMD9</accession>
<dbReference type="Pfam" id="PF13231">
    <property type="entry name" value="PMT_2"/>
    <property type="match status" value="1"/>
</dbReference>
<feature type="transmembrane region" description="Helical" evidence="8">
    <location>
        <begin position="67"/>
        <end position="85"/>
    </location>
</feature>
<evidence type="ECO:0000256" key="1">
    <source>
        <dbReference type="ARBA" id="ARBA00004651"/>
    </source>
</evidence>
<dbReference type="PANTHER" id="PTHR33908:SF11">
    <property type="entry name" value="MEMBRANE PROTEIN"/>
    <property type="match status" value="1"/>
</dbReference>
<keyword evidence="7 8" id="KW-0472">Membrane</keyword>
<keyword evidence="6 8" id="KW-1133">Transmembrane helix</keyword>
<dbReference type="InterPro" id="IPR050297">
    <property type="entry name" value="LipidA_mod_glycosyltrf_83"/>
</dbReference>
<dbReference type="AlphaFoldDB" id="A0A0G1BMD9"/>
<dbReference type="GO" id="GO:0005886">
    <property type="term" value="C:plasma membrane"/>
    <property type="evidence" value="ECO:0007669"/>
    <property type="project" value="UniProtKB-SubCell"/>
</dbReference>
<dbReference type="InterPro" id="IPR038731">
    <property type="entry name" value="RgtA/B/C-like"/>
</dbReference>
<organism evidence="10 11">
    <name type="scientific">Candidatus Gottesmanbacteria bacterium GW2011_GWA2_42_18</name>
    <dbReference type="NCBI Taxonomy" id="1618442"/>
    <lineage>
        <taxon>Bacteria</taxon>
        <taxon>Candidatus Gottesmaniibacteriota</taxon>
    </lineage>
</organism>
<dbReference type="Proteomes" id="UP000034320">
    <property type="component" value="Unassembled WGS sequence"/>
</dbReference>
<evidence type="ECO:0000256" key="4">
    <source>
        <dbReference type="ARBA" id="ARBA00022679"/>
    </source>
</evidence>
<evidence type="ECO:0000256" key="5">
    <source>
        <dbReference type="ARBA" id="ARBA00022692"/>
    </source>
</evidence>
<protein>
    <recommendedName>
        <fullName evidence="9">Glycosyltransferase RgtA/B/C/D-like domain-containing protein</fullName>
    </recommendedName>
</protein>
<proteinExistence type="predicted"/>
<evidence type="ECO:0000256" key="7">
    <source>
        <dbReference type="ARBA" id="ARBA00023136"/>
    </source>
</evidence>
<dbReference type="PANTHER" id="PTHR33908">
    <property type="entry name" value="MANNOSYLTRANSFERASE YKCB-RELATED"/>
    <property type="match status" value="1"/>
</dbReference>
<feature type="transmembrane region" description="Helical" evidence="8">
    <location>
        <begin position="316"/>
        <end position="334"/>
    </location>
</feature>
<keyword evidence="2" id="KW-1003">Cell membrane</keyword>
<dbReference type="GO" id="GO:0009103">
    <property type="term" value="P:lipopolysaccharide biosynthetic process"/>
    <property type="evidence" value="ECO:0007669"/>
    <property type="project" value="UniProtKB-ARBA"/>
</dbReference>
<keyword evidence="5 8" id="KW-0812">Transmembrane</keyword>
<evidence type="ECO:0000256" key="8">
    <source>
        <dbReference type="SAM" id="Phobius"/>
    </source>
</evidence>
<feature type="transmembrane region" description="Helical" evidence="8">
    <location>
        <begin position="119"/>
        <end position="135"/>
    </location>
</feature>
<feature type="transmembrane region" description="Helical" evidence="8">
    <location>
        <begin position="142"/>
        <end position="169"/>
    </location>
</feature>
<feature type="domain" description="Glycosyltransferase RgtA/B/C/D-like" evidence="9">
    <location>
        <begin position="48"/>
        <end position="193"/>
    </location>
</feature>
<keyword evidence="3" id="KW-0328">Glycosyltransferase</keyword>
<dbReference type="GO" id="GO:0016763">
    <property type="term" value="F:pentosyltransferase activity"/>
    <property type="evidence" value="ECO:0007669"/>
    <property type="project" value="TreeGrafter"/>
</dbReference>
<evidence type="ECO:0000313" key="11">
    <source>
        <dbReference type="Proteomes" id="UP000034320"/>
    </source>
</evidence>
<sequence length="450" mass="52318">MKIFLILIIGLVLRLITLNQSFWLDEAAQVIESSRPFFQQFDLTADFHPPLYHLFLHFWLKMGRSEIWVRLLSVILGFSCLWYVYKLAKLKFKEGPSLAAALLLAVSAYHVYYSQETRPYILFSLLSLVSTYYLLKKKYAVFTAVLIASWYSSYFTPLLLFGQGLAVFFQEKKELRLFIRSALISLFFFLPWLPELKKQLAVGFSGSFEGWQEIVSFGLLRNLGLTFARFSLGRVSLDNNYLYFLLIVPLLAASFWSGWVAIKKRRNLEFSLLFWGPFLLSLVLSYFLPVVAPQRLLFLLPFLYLSIVSELNLKPLFYAILLVSLASLGAYYYFPRFQRENWREAVAFIENDKGGNKLAVFAFPEPFAPYQWYFRKVPGIGAAGNFRVTEKDIASLLMNLNGKNKIYYFDYLAELTDPGKRLLGTLRKSNFRERDIKNFEGVGFIRLYEN</sequence>
<reference evidence="10 11" key="1">
    <citation type="journal article" date="2015" name="Nature">
        <title>rRNA introns, odd ribosomes, and small enigmatic genomes across a large radiation of phyla.</title>
        <authorList>
            <person name="Brown C.T."/>
            <person name="Hug L.A."/>
            <person name="Thomas B.C."/>
            <person name="Sharon I."/>
            <person name="Castelle C.J."/>
            <person name="Singh A."/>
            <person name="Wilkins M.J."/>
            <person name="Williams K.H."/>
            <person name="Banfield J.F."/>
        </authorList>
    </citation>
    <scope>NUCLEOTIDE SEQUENCE [LARGE SCALE GENOMIC DNA]</scope>
</reference>
<evidence type="ECO:0000259" key="9">
    <source>
        <dbReference type="Pfam" id="PF13231"/>
    </source>
</evidence>
<evidence type="ECO:0000256" key="2">
    <source>
        <dbReference type="ARBA" id="ARBA00022475"/>
    </source>
</evidence>
<evidence type="ECO:0000256" key="3">
    <source>
        <dbReference type="ARBA" id="ARBA00022676"/>
    </source>
</evidence>
<name>A0A0G1BMD9_9BACT</name>